<dbReference type="Pfam" id="PF14559">
    <property type="entry name" value="TPR_19"/>
    <property type="match status" value="1"/>
</dbReference>
<dbReference type="KEGG" id="tye:THEYE_A1107"/>
<dbReference type="Gene3D" id="1.25.40.10">
    <property type="entry name" value="Tetratricopeptide repeat domain"/>
    <property type="match status" value="2"/>
</dbReference>
<evidence type="ECO:0000313" key="4">
    <source>
        <dbReference type="EMBL" id="ACI21482.1"/>
    </source>
</evidence>
<dbReference type="InterPro" id="IPR011990">
    <property type="entry name" value="TPR-like_helical_dom_sf"/>
</dbReference>
<dbReference type="EnsemblBacteria" id="ACI21482">
    <property type="protein sequence ID" value="ACI21482"/>
    <property type="gene ID" value="THEYE_A1107"/>
</dbReference>
<reference evidence="4 5" key="2">
    <citation type="journal article" date="2015" name="Genome Announc.">
        <title>Genome Sequence of the Sulfate-Reducing Thermophilic Bacterium Thermodesulfovibrio yellowstonii Strain DSM 11347T (Phylum Nitrospirae).</title>
        <authorList>
            <person name="Bhatnagar S."/>
            <person name="Badger J.H."/>
            <person name="Madupu R."/>
            <person name="Khouri H.M."/>
            <person name="O'Connor E.M."/>
            <person name="Robb F.T."/>
            <person name="Ward N.L."/>
            <person name="Eisen J.A."/>
        </authorList>
    </citation>
    <scope>NUCLEOTIDE SEQUENCE [LARGE SCALE GENOMIC DNA]</scope>
    <source>
        <strain evidence="5">ATCC 51303 / DSM 11347 / YP87</strain>
    </source>
</reference>
<evidence type="ECO:0000256" key="2">
    <source>
        <dbReference type="ARBA" id="ARBA00022803"/>
    </source>
</evidence>
<proteinExistence type="predicted"/>
<feature type="repeat" description="TPR" evidence="3">
    <location>
        <begin position="35"/>
        <end position="68"/>
    </location>
</feature>
<name>B5YL16_THEYD</name>
<dbReference type="InterPro" id="IPR019734">
    <property type="entry name" value="TPR_rpt"/>
</dbReference>
<evidence type="ECO:0000256" key="1">
    <source>
        <dbReference type="ARBA" id="ARBA00022737"/>
    </source>
</evidence>
<organism evidence="4 5">
    <name type="scientific">Thermodesulfovibrio yellowstonii (strain ATCC 51303 / DSM 11347 / YP87)</name>
    <dbReference type="NCBI Taxonomy" id="289376"/>
    <lineage>
        <taxon>Bacteria</taxon>
        <taxon>Pseudomonadati</taxon>
        <taxon>Nitrospirota</taxon>
        <taxon>Thermodesulfovibrionia</taxon>
        <taxon>Thermodesulfovibrionales</taxon>
        <taxon>Thermodesulfovibrionaceae</taxon>
        <taxon>Thermodesulfovibrio</taxon>
    </lineage>
</organism>
<accession>B5YL16</accession>
<evidence type="ECO:0000256" key="3">
    <source>
        <dbReference type="PROSITE-ProRule" id="PRU00339"/>
    </source>
</evidence>
<dbReference type="AlphaFoldDB" id="B5YL16"/>
<dbReference type="SMART" id="SM00028">
    <property type="entry name" value="TPR"/>
    <property type="match status" value="5"/>
</dbReference>
<keyword evidence="1" id="KW-0677">Repeat</keyword>
<dbReference type="InParanoid" id="B5YL16"/>
<dbReference type="PATRIC" id="fig|289376.4.peg.1084"/>
<dbReference type="eggNOG" id="COG3063">
    <property type="taxonomic scope" value="Bacteria"/>
</dbReference>
<feature type="repeat" description="TPR" evidence="3">
    <location>
        <begin position="103"/>
        <end position="135"/>
    </location>
</feature>
<sequence length="242" mass="28261">MIYYKTMRSKFLGVLIAFIVIACTSEERIRQMNESDFHKEIGFAYYIEKNYQLAYSEFHKALQIDPDNKDALHGLALVHMEFQEYEMAKDLFLRTLSLDNNYADAWFNLGVCYQKLNMHKEAIDAFQKALNNPLFVTQDKAYFGQGLSLYRVGQYEEAKNAFDKAIKRNVLLIPAHLYLALTYQKLNQYSEAVKTLKNSIKLDQSFKGDIDKFIKNLVDDLKKGQTNMPKEDILDLLEILKY</sequence>
<dbReference type="Proteomes" id="UP000000718">
    <property type="component" value="Chromosome"/>
</dbReference>
<evidence type="ECO:0000313" key="5">
    <source>
        <dbReference type="Proteomes" id="UP000000718"/>
    </source>
</evidence>
<reference evidence="5" key="1">
    <citation type="submission" date="2008-08" db="EMBL/GenBank/DDBJ databases">
        <title>The complete genome sequence of Thermodesulfovibrio yellowstonii strain ATCC 51303 / DSM 11347 / YP87.</title>
        <authorList>
            <person name="Dodson R.J."/>
            <person name="Durkin A.S."/>
            <person name="Wu M."/>
            <person name="Eisen J."/>
            <person name="Sutton G."/>
        </authorList>
    </citation>
    <scope>NUCLEOTIDE SEQUENCE [LARGE SCALE GENOMIC DNA]</scope>
    <source>
        <strain evidence="5">ATCC 51303 / DSM 11347 / YP87</strain>
    </source>
</reference>
<keyword evidence="5" id="KW-1185">Reference proteome</keyword>
<dbReference type="PANTHER" id="PTHR44943">
    <property type="entry name" value="CELLULOSE SYNTHASE OPERON PROTEIN C"/>
    <property type="match status" value="1"/>
</dbReference>
<gene>
    <name evidence="4" type="ordered locus">THEYE_A1107</name>
</gene>
<feature type="repeat" description="TPR" evidence="3">
    <location>
        <begin position="173"/>
        <end position="206"/>
    </location>
</feature>
<dbReference type="OrthoDB" id="1907609at2"/>
<feature type="repeat" description="TPR" evidence="3">
    <location>
        <begin position="139"/>
        <end position="172"/>
    </location>
</feature>
<dbReference type="Pfam" id="PF00515">
    <property type="entry name" value="TPR_1"/>
    <property type="match status" value="1"/>
</dbReference>
<dbReference type="PROSITE" id="PS50005">
    <property type="entry name" value="TPR"/>
    <property type="match status" value="4"/>
</dbReference>
<dbReference type="PROSITE" id="PS51257">
    <property type="entry name" value="PROKAR_LIPOPROTEIN"/>
    <property type="match status" value="1"/>
</dbReference>
<dbReference type="RefSeq" id="WP_012546196.1">
    <property type="nucleotide sequence ID" value="NC_011296.1"/>
</dbReference>
<dbReference type="Pfam" id="PF12895">
    <property type="entry name" value="ANAPC3"/>
    <property type="match status" value="1"/>
</dbReference>
<dbReference type="PANTHER" id="PTHR44943:SF8">
    <property type="entry name" value="TPR REPEAT-CONTAINING PROTEIN MJ0263"/>
    <property type="match status" value="1"/>
</dbReference>
<dbReference type="STRING" id="289376.THEYE_A1107"/>
<dbReference type="InterPro" id="IPR051685">
    <property type="entry name" value="Ycf3/AcsC/BcsC/TPR_MFPF"/>
</dbReference>
<protein>
    <submittedName>
        <fullName evidence="4">TPR repeat</fullName>
    </submittedName>
</protein>
<dbReference type="SUPFAM" id="SSF48452">
    <property type="entry name" value="TPR-like"/>
    <property type="match status" value="1"/>
</dbReference>
<dbReference type="PROSITE" id="PS50293">
    <property type="entry name" value="TPR_REGION"/>
    <property type="match status" value="1"/>
</dbReference>
<dbReference type="HOGENOM" id="CLU_003728_9_0_0"/>
<dbReference type="EMBL" id="CP001147">
    <property type="protein sequence ID" value="ACI21482.1"/>
    <property type="molecule type" value="Genomic_DNA"/>
</dbReference>
<keyword evidence="2 3" id="KW-0802">TPR repeat</keyword>